<evidence type="ECO:0000256" key="7">
    <source>
        <dbReference type="SAM" id="MobiDB-lite"/>
    </source>
</evidence>
<keyword evidence="10" id="KW-1185">Reference proteome</keyword>
<keyword evidence="5 6" id="KW-0539">Nucleus</keyword>
<comment type="caution">
    <text evidence="9">The sequence shown here is derived from an EMBL/GenBank/DDBJ whole genome shotgun (WGS) entry which is preliminary data.</text>
</comment>
<dbReference type="AlphaFoldDB" id="A0AAV7F5G6"/>
<evidence type="ECO:0000259" key="8">
    <source>
        <dbReference type="PROSITE" id="PS51754"/>
    </source>
</evidence>
<evidence type="ECO:0000256" key="4">
    <source>
        <dbReference type="ARBA" id="ARBA00023163"/>
    </source>
</evidence>
<evidence type="ECO:0000256" key="2">
    <source>
        <dbReference type="ARBA" id="ARBA00022491"/>
    </source>
</evidence>
<sequence>MRDARRSQRRQEQERYRTCGALCCGCRLSVSSAEEIRERGEPSASLAHTLVQERLEEMVRGKETGEQYSSAAKKNKKKSEEMREKGFDKKRCIVMIAMDKYSENPMEDFRLSMMEVIIWKGIGDARELRSLLNCYLSMNTEECRPLILRAFHEVCAQLFARTSILLLNPNDLIHNSRTAFTPYKCLGLSSVTGRHTGTENPHKMQREVKQGEAQRISAEGTTAGTQPALGVEIDLSDHLPAGQTLLPLLKEAQEMKEDEALSV</sequence>
<evidence type="ECO:0000313" key="10">
    <source>
        <dbReference type="Proteomes" id="UP000825729"/>
    </source>
</evidence>
<evidence type="ECO:0000256" key="6">
    <source>
        <dbReference type="RuleBase" id="RU367028"/>
    </source>
</evidence>
<protein>
    <recommendedName>
        <fullName evidence="6">Transcription repressor</fullName>
    </recommendedName>
    <alternativeName>
        <fullName evidence="6">Ovate family protein</fullName>
    </alternativeName>
</protein>
<accession>A0AAV7F5G6</accession>
<evidence type="ECO:0000313" key="9">
    <source>
        <dbReference type="EMBL" id="KAG9455086.1"/>
    </source>
</evidence>
<feature type="region of interest" description="Disordered" evidence="7">
    <location>
        <begin position="194"/>
        <end position="223"/>
    </location>
</feature>
<dbReference type="Proteomes" id="UP000825729">
    <property type="component" value="Unassembled WGS sequence"/>
</dbReference>
<dbReference type="GO" id="GO:0005634">
    <property type="term" value="C:nucleus"/>
    <property type="evidence" value="ECO:0007669"/>
    <property type="project" value="UniProtKB-SubCell"/>
</dbReference>
<dbReference type="GO" id="GO:0045892">
    <property type="term" value="P:negative regulation of DNA-templated transcription"/>
    <property type="evidence" value="ECO:0007669"/>
    <property type="project" value="UniProtKB-UniRule"/>
</dbReference>
<dbReference type="Pfam" id="PF04844">
    <property type="entry name" value="Ovate"/>
    <property type="match status" value="1"/>
</dbReference>
<keyword evidence="4 6" id="KW-0804">Transcription</keyword>
<keyword evidence="2 6" id="KW-0678">Repressor</keyword>
<feature type="compositionally biased region" description="Basic and acidic residues" evidence="7">
    <location>
        <begin position="196"/>
        <end position="212"/>
    </location>
</feature>
<dbReference type="NCBIfam" id="TIGR01568">
    <property type="entry name" value="A_thal_3678"/>
    <property type="match status" value="1"/>
</dbReference>
<dbReference type="PROSITE" id="PS51754">
    <property type="entry name" value="OVATE"/>
    <property type="match status" value="1"/>
</dbReference>
<evidence type="ECO:0000256" key="3">
    <source>
        <dbReference type="ARBA" id="ARBA00023015"/>
    </source>
</evidence>
<dbReference type="EMBL" id="JAINDJ010000003">
    <property type="protein sequence ID" value="KAG9455086.1"/>
    <property type="molecule type" value="Genomic_DNA"/>
</dbReference>
<evidence type="ECO:0000256" key="5">
    <source>
        <dbReference type="ARBA" id="ARBA00023242"/>
    </source>
</evidence>
<reference evidence="9 10" key="1">
    <citation type="submission" date="2021-07" db="EMBL/GenBank/DDBJ databases">
        <title>The Aristolochia fimbriata genome: insights into angiosperm evolution, floral development and chemical biosynthesis.</title>
        <authorList>
            <person name="Jiao Y."/>
        </authorList>
    </citation>
    <scope>NUCLEOTIDE SEQUENCE [LARGE SCALE GENOMIC DNA]</scope>
    <source>
        <strain evidence="9">IBCAS-2021</strain>
        <tissue evidence="9">Leaf</tissue>
    </source>
</reference>
<organism evidence="9 10">
    <name type="scientific">Aristolochia fimbriata</name>
    <name type="common">White veined hardy Dutchman's pipe vine</name>
    <dbReference type="NCBI Taxonomy" id="158543"/>
    <lineage>
        <taxon>Eukaryota</taxon>
        <taxon>Viridiplantae</taxon>
        <taxon>Streptophyta</taxon>
        <taxon>Embryophyta</taxon>
        <taxon>Tracheophyta</taxon>
        <taxon>Spermatophyta</taxon>
        <taxon>Magnoliopsida</taxon>
        <taxon>Magnoliidae</taxon>
        <taxon>Piperales</taxon>
        <taxon>Aristolochiaceae</taxon>
        <taxon>Aristolochia</taxon>
    </lineage>
</organism>
<dbReference type="InterPro" id="IPR006458">
    <property type="entry name" value="Ovate_C"/>
</dbReference>
<keyword evidence="3 6" id="KW-0805">Transcription regulation</keyword>
<comment type="function">
    <text evidence="6">Transcriptional repressor that regulates multiple aspects of plant growth and development.</text>
</comment>
<gene>
    <name evidence="9" type="ORF">H6P81_007990</name>
</gene>
<comment type="subcellular location">
    <subcellularLocation>
        <location evidence="1 6">Nucleus</location>
    </subcellularLocation>
</comment>
<dbReference type="PANTHER" id="PTHR33057">
    <property type="entry name" value="TRANSCRIPTION REPRESSOR OFP7-RELATED"/>
    <property type="match status" value="1"/>
</dbReference>
<dbReference type="InterPro" id="IPR038933">
    <property type="entry name" value="Ovate"/>
</dbReference>
<dbReference type="PANTHER" id="PTHR33057:SF114">
    <property type="entry name" value="TRANSCRIPTION REPRESSOR-RELATED"/>
    <property type="match status" value="1"/>
</dbReference>
<evidence type="ECO:0000256" key="1">
    <source>
        <dbReference type="ARBA" id="ARBA00004123"/>
    </source>
</evidence>
<proteinExistence type="predicted"/>
<name>A0AAV7F5G6_ARIFI</name>
<feature type="domain" description="OVATE" evidence="8">
    <location>
        <begin position="98"/>
        <end position="157"/>
    </location>
</feature>
<feature type="region of interest" description="Disordered" evidence="7">
    <location>
        <begin position="62"/>
        <end position="83"/>
    </location>
</feature>